<evidence type="ECO:0000313" key="1">
    <source>
        <dbReference type="EMBL" id="ETR69328.1"/>
    </source>
</evidence>
<protein>
    <submittedName>
        <fullName evidence="1">Uncharacterized protein</fullName>
    </submittedName>
</protein>
<dbReference type="Proteomes" id="UP000189670">
    <property type="component" value="Unassembled WGS sequence"/>
</dbReference>
<comment type="caution">
    <text evidence="1">The sequence shown here is derived from an EMBL/GenBank/DDBJ whole genome shotgun (WGS) entry which is preliminary data.</text>
</comment>
<organism evidence="1 2">
    <name type="scientific">Candidatus Magnetoglobus multicellularis str. Araruama</name>
    <dbReference type="NCBI Taxonomy" id="890399"/>
    <lineage>
        <taxon>Bacteria</taxon>
        <taxon>Pseudomonadati</taxon>
        <taxon>Thermodesulfobacteriota</taxon>
        <taxon>Desulfobacteria</taxon>
        <taxon>Desulfobacterales</taxon>
        <taxon>Desulfobacteraceae</taxon>
        <taxon>Candidatus Magnetoglobus</taxon>
    </lineage>
</organism>
<dbReference type="AlphaFoldDB" id="A0A1V1P3E8"/>
<feature type="non-terminal residue" evidence="1">
    <location>
        <position position="1"/>
    </location>
</feature>
<name>A0A1V1P3E8_9BACT</name>
<sequence length="72" mass="8149">VNRMLAAQRINHALWYTSNVKPNAWLLSASTTLFGILPMQNRMRGCSAHQPRSLVYFQCKTECVAAQQKNPS</sequence>
<accession>A0A1V1P3E8</accession>
<proteinExistence type="predicted"/>
<evidence type="ECO:0000313" key="2">
    <source>
        <dbReference type="Proteomes" id="UP000189670"/>
    </source>
</evidence>
<dbReference type="EMBL" id="ATBP01000672">
    <property type="protein sequence ID" value="ETR69328.1"/>
    <property type="molecule type" value="Genomic_DNA"/>
</dbReference>
<gene>
    <name evidence="1" type="ORF">OMM_09703</name>
</gene>
<reference evidence="2" key="1">
    <citation type="submission" date="2012-11" db="EMBL/GenBank/DDBJ databases">
        <authorList>
            <person name="Lucero-Rivera Y.E."/>
            <person name="Tovar-Ramirez D."/>
        </authorList>
    </citation>
    <scope>NUCLEOTIDE SEQUENCE [LARGE SCALE GENOMIC DNA]</scope>
    <source>
        <strain evidence="2">Araruama</strain>
    </source>
</reference>